<dbReference type="AlphaFoldDB" id="A0A0B7MKD4"/>
<evidence type="ECO:0000313" key="1">
    <source>
        <dbReference type="EMBL" id="CEO88633.1"/>
    </source>
</evidence>
<proteinExistence type="predicted"/>
<dbReference type="RefSeq" id="WP_044664751.1">
    <property type="nucleotide sequence ID" value="NZ_CDRZ01000138.1"/>
</dbReference>
<evidence type="ECO:0000313" key="2">
    <source>
        <dbReference type="Proteomes" id="UP000046155"/>
    </source>
</evidence>
<gene>
    <name evidence="1" type="ORF">SSCH_2220002</name>
</gene>
<dbReference type="EMBL" id="CDRZ01000138">
    <property type="protein sequence ID" value="CEO88633.1"/>
    <property type="molecule type" value="Genomic_DNA"/>
</dbReference>
<accession>A0A0B7MKD4</accession>
<protein>
    <submittedName>
        <fullName evidence="1">Uncharacterized protein</fullName>
    </submittedName>
</protein>
<reference evidence="2" key="1">
    <citation type="submission" date="2015-01" db="EMBL/GenBank/DDBJ databases">
        <authorList>
            <person name="Manzoor Shahid"/>
            <person name="Zubair Saima"/>
        </authorList>
    </citation>
    <scope>NUCLEOTIDE SEQUENCE [LARGE SCALE GENOMIC DNA]</scope>
    <source>
        <strain evidence="2">Sp3</strain>
    </source>
</reference>
<name>A0A0B7MKD4_9FIRM</name>
<dbReference type="Proteomes" id="UP000046155">
    <property type="component" value="Unassembled WGS sequence"/>
</dbReference>
<sequence>MFVLIIFKMFRGLCSFLILRSYPKALDKMVANFNDLKQAFLRSVVLWAVEEVKDTKYVDFLQQILYDSSSPFLVQLMASQALLKVCAEADVALDSERIEKEIRLAKDKPYLLKNLILLLGMSGSKLDADGLLEEIKEECDSMPDHEKWMVEYAIAGFSEAKEIVAALDNLPDWLCTEDYPLIEGLPYFNPMY</sequence>
<organism evidence="1 2">
    <name type="scientific">Syntrophaceticus schinkii</name>
    <dbReference type="NCBI Taxonomy" id="499207"/>
    <lineage>
        <taxon>Bacteria</taxon>
        <taxon>Bacillati</taxon>
        <taxon>Bacillota</taxon>
        <taxon>Clostridia</taxon>
        <taxon>Thermoanaerobacterales</taxon>
        <taxon>Thermoanaerobacterales Family III. Incertae Sedis</taxon>
        <taxon>Syntrophaceticus</taxon>
    </lineage>
</organism>
<keyword evidence="2" id="KW-1185">Reference proteome</keyword>